<dbReference type="GO" id="GO:0003677">
    <property type="term" value="F:DNA binding"/>
    <property type="evidence" value="ECO:0007669"/>
    <property type="project" value="UniProtKB-KW"/>
</dbReference>
<dbReference type="PROSITE" id="PS50110">
    <property type="entry name" value="RESPONSE_REGULATORY"/>
    <property type="match status" value="1"/>
</dbReference>
<dbReference type="Pfam" id="PF00072">
    <property type="entry name" value="Response_reg"/>
    <property type="match status" value="1"/>
</dbReference>
<feature type="modified residue" description="4-aspartylphosphate" evidence="2">
    <location>
        <position position="56"/>
    </location>
</feature>
<dbReference type="SUPFAM" id="SSF53649">
    <property type="entry name" value="Alkaline phosphatase-like"/>
    <property type="match status" value="1"/>
</dbReference>
<evidence type="ECO:0000256" key="2">
    <source>
        <dbReference type="PROSITE-ProRule" id="PRU00169"/>
    </source>
</evidence>
<dbReference type="SMART" id="SM00448">
    <property type="entry name" value="REC"/>
    <property type="match status" value="1"/>
</dbReference>
<dbReference type="InterPro" id="IPR011006">
    <property type="entry name" value="CheY-like_superfamily"/>
</dbReference>
<dbReference type="SUPFAM" id="SSF52172">
    <property type="entry name" value="CheY-like"/>
    <property type="match status" value="1"/>
</dbReference>
<organism evidence="4">
    <name type="scientific">uncultured Fidelibacterota bacterium HF0500_01L02</name>
    <dbReference type="NCBI Taxonomy" id="710790"/>
    <lineage>
        <taxon>Bacteria</taxon>
        <taxon>Pseudomonadati</taxon>
        <taxon>Fidelibacterota</taxon>
        <taxon>environmental samples</taxon>
    </lineage>
</organism>
<evidence type="ECO:0000259" key="3">
    <source>
        <dbReference type="PROSITE" id="PS50110"/>
    </source>
</evidence>
<protein>
    <submittedName>
        <fullName evidence="4">Response regulator containing chey-like receiver, AAA-type ATPase, and DNA-binding domains</fullName>
    </submittedName>
</protein>
<dbReference type="Pfam" id="PF08665">
    <property type="entry name" value="PglZ"/>
    <property type="match status" value="1"/>
</dbReference>
<keyword evidence="4" id="KW-0238">DNA-binding</keyword>
<dbReference type="InterPro" id="IPR017850">
    <property type="entry name" value="Alkaline_phosphatase_core_sf"/>
</dbReference>
<feature type="domain" description="Response regulatory" evidence="3">
    <location>
        <begin position="7"/>
        <end position="121"/>
    </location>
</feature>
<name>E0XXZ7_9BACT</name>
<dbReference type="GO" id="GO:0000160">
    <property type="term" value="P:phosphorelay signal transduction system"/>
    <property type="evidence" value="ECO:0007669"/>
    <property type="project" value="InterPro"/>
</dbReference>
<dbReference type="PANTHER" id="PTHR44591:SF3">
    <property type="entry name" value="RESPONSE REGULATORY DOMAIN-CONTAINING PROTEIN"/>
    <property type="match status" value="1"/>
</dbReference>
<sequence>MEKSRGKILWVDDEIDHLKPHILFLEERGYSIISCDNGKDGIEQSKIEAFDLVLLDQFMPGIDGMETLREIKEHNPALSVIMITKSEEEWLMDEAISEKIAHFLIKPVNPNQIFMACKQVLEDTKIRSEKATSGYLKEFQKIEMDTDDSRSVDQWWRIYNRLVKWQFDFEEQKEASLIQILKDQVQSCNRKFTQFVEDEYTSWLTNEDRPTLSVDVFKHSIKPILDNGEKICLVVMDAMRLDQFMALYPLLAEDFSIKVEPSLSLLPSATPFSRNAIFSGLFPDEFCKKYPSQLDSMKADQGSLNKMEHQFLEDQLKRHGFSGKSLHYHKMWIVDEGQKFLSRLNQYLNYDMLAIVVNFVDQLAHRRSESDVLKEMVPDEAGYRQAVKVWYEKSWIRSVLTELGPAGYKVVMTSDHGSVMVNRSAMVAADKHSSSGVRYKHGRNINASGKSTIDVRKIDKYRLPNLGHQHNYLLAKDNFYFLYPNEQNKYKQRFKGSFQHGGISMEEMMVPIFIMDSK</sequence>
<dbReference type="EMBL" id="GU474916">
    <property type="protein sequence ID" value="ADI19288.1"/>
    <property type="molecule type" value="Genomic_DNA"/>
</dbReference>
<keyword evidence="1 2" id="KW-0597">Phosphoprotein</keyword>
<dbReference type="InterPro" id="IPR001789">
    <property type="entry name" value="Sig_transdc_resp-reg_receiver"/>
</dbReference>
<proteinExistence type="predicted"/>
<dbReference type="Gene3D" id="3.40.720.10">
    <property type="entry name" value="Alkaline Phosphatase, subunit A"/>
    <property type="match status" value="1"/>
</dbReference>
<dbReference type="AlphaFoldDB" id="E0XXZ7"/>
<dbReference type="CDD" id="cd00156">
    <property type="entry name" value="REC"/>
    <property type="match status" value="1"/>
</dbReference>
<dbReference type="PANTHER" id="PTHR44591">
    <property type="entry name" value="STRESS RESPONSE REGULATOR PROTEIN 1"/>
    <property type="match status" value="1"/>
</dbReference>
<accession>E0XXZ7</accession>
<evidence type="ECO:0000313" key="4">
    <source>
        <dbReference type="EMBL" id="ADI19288.1"/>
    </source>
</evidence>
<dbReference type="Gene3D" id="3.40.50.2300">
    <property type="match status" value="1"/>
</dbReference>
<reference evidence="4" key="1">
    <citation type="journal article" date="2011" name="Environ. Microbiol.">
        <title>Time-series analyses of Monterey Bay coastal microbial picoplankton using a 'genome proxy' microarray.</title>
        <authorList>
            <person name="Rich V.I."/>
            <person name="Pham V.D."/>
            <person name="Eppley J."/>
            <person name="Shi Y."/>
            <person name="DeLong E.F."/>
        </authorList>
    </citation>
    <scope>NUCLEOTIDE SEQUENCE</scope>
</reference>
<evidence type="ECO:0000256" key="1">
    <source>
        <dbReference type="ARBA" id="ARBA00022553"/>
    </source>
</evidence>
<dbReference type="InterPro" id="IPR050595">
    <property type="entry name" value="Bact_response_regulator"/>
</dbReference>